<dbReference type="OrthoDB" id="1263307at2759"/>
<dbReference type="InterPro" id="IPR029058">
    <property type="entry name" value="AB_hydrolase_fold"/>
</dbReference>
<dbReference type="PANTHER" id="PTHR10992">
    <property type="entry name" value="METHYLESTERASE FAMILY MEMBER"/>
    <property type="match status" value="1"/>
</dbReference>
<dbReference type="SUPFAM" id="SSF53474">
    <property type="entry name" value="alpha/beta-Hydrolases"/>
    <property type="match status" value="1"/>
</dbReference>
<dbReference type="InParanoid" id="A0A2P5BPI8"/>
<reference evidence="5" key="1">
    <citation type="submission" date="2016-06" db="EMBL/GenBank/DDBJ databases">
        <title>Parallel loss of symbiosis genes in relatives of nitrogen-fixing non-legume Parasponia.</title>
        <authorList>
            <person name="Van Velzen R."/>
            <person name="Holmer R."/>
            <person name="Bu F."/>
            <person name="Rutten L."/>
            <person name="Van Zeijl A."/>
            <person name="Liu W."/>
            <person name="Santuari L."/>
            <person name="Cao Q."/>
            <person name="Sharma T."/>
            <person name="Shen D."/>
            <person name="Roswanjaya Y."/>
            <person name="Wardhani T."/>
            <person name="Kalhor M.S."/>
            <person name="Jansen J."/>
            <person name="Van den Hoogen J."/>
            <person name="Gungor B."/>
            <person name="Hartog M."/>
            <person name="Hontelez J."/>
            <person name="Verver J."/>
            <person name="Yang W.-C."/>
            <person name="Schijlen E."/>
            <person name="Repin R."/>
            <person name="Schilthuizen M."/>
            <person name="Schranz E."/>
            <person name="Heidstra R."/>
            <person name="Miyata K."/>
            <person name="Fedorova E."/>
            <person name="Kohlen W."/>
            <person name="Bisseling T."/>
            <person name="Smit S."/>
            <person name="Geurts R."/>
        </authorList>
    </citation>
    <scope>NUCLEOTIDE SEQUENCE [LARGE SCALE GENOMIC DNA]</scope>
    <source>
        <strain evidence="5">cv. RG33-2</strain>
    </source>
</reference>
<dbReference type="GO" id="GO:0080030">
    <property type="term" value="F:methyl indole-3-acetate esterase activity"/>
    <property type="evidence" value="ECO:0007669"/>
    <property type="project" value="TreeGrafter"/>
</dbReference>
<dbReference type="EMBL" id="JXTC01000483">
    <property type="protein sequence ID" value="PON50709.1"/>
    <property type="molecule type" value="Genomic_DNA"/>
</dbReference>
<dbReference type="AlphaFoldDB" id="A0A2P5BPI8"/>
<dbReference type="Pfam" id="PF12697">
    <property type="entry name" value="Abhydrolase_6"/>
    <property type="match status" value="1"/>
</dbReference>
<dbReference type="FunFam" id="3.40.50.1820:FF:000025">
    <property type="entry name" value="putative methylesterase 11, chloroplastic"/>
    <property type="match status" value="1"/>
</dbReference>
<evidence type="ECO:0000256" key="2">
    <source>
        <dbReference type="SAM" id="MobiDB-lite"/>
    </source>
</evidence>
<evidence type="ECO:0000259" key="3">
    <source>
        <dbReference type="Pfam" id="PF12697"/>
    </source>
</evidence>
<name>A0A2P5BPI8_TREOI</name>
<comment type="caution">
    <text evidence="4">The sequence shown here is derived from an EMBL/GenBank/DDBJ whole genome shotgun (WGS) entry which is preliminary data.</text>
</comment>
<feature type="region of interest" description="Disordered" evidence="2">
    <location>
        <begin position="133"/>
        <end position="159"/>
    </location>
</feature>
<dbReference type="GO" id="GO:0009694">
    <property type="term" value="P:jasmonic acid metabolic process"/>
    <property type="evidence" value="ECO:0007669"/>
    <property type="project" value="TreeGrafter"/>
</dbReference>
<evidence type="ECO:0000313" key="4">
    <source>
        <dbReference type="EMBL" id="PON50709.1"/>
    </source>
</evidence>
<dbReference type="Proteomes" id="UP000237000">
    <property type="component" value="Unassembled WGS sequence"/>
</dbReference>
<keyword evidence="5" id="KW-1185">Reference proteome</keyword>
<feature type="domain" description="AB hydrolase-1" evidence="3">
    <location>
        <begin position="26"/>
        <end position="265"/>
    </location>
</feature>
<dbReference type="Gene3D" id="3.40.50.1820">
    <property type="entry name" value="alpha/beta hydrolase"/>
    <property type="match status" value="1"/>
</dbReference>
<dbReference type="InterPro" id="IPR045889">
    <property type="entry name" value="MES/HNL"/>
</dbReference>
<dbReference type="InterPro" id="IPR000073">
    <property type="entry name" value="AB_hydrolase_1"/>
</dbReference>
<accession>A0A2P5BPI8</accession>
<proteinExistence type="predicted"/>
<evidence type="ECO:0000256" key="1">
    <source>
        <dbReference type="ARBA" id="ARBA00022801"/>
    </source>
</evidence>
<dbReference type="GO" id="GO:0080032">
    <property type="term" value="F:methyl jasmonate esterase activity"/>
    <property type="evidence" value="ECO:0007669"/>
    <property type="project" value="TreeGrafter"/>
</dbReference>
<dbReference type="GO" id="GO:0080031">
    <property type="term" value="F:methyl salicylate esterase activity"/>
    <property type="evidence" value="ECO:0007669"/>
    <property type="project" value="TreeGrafter"/>
</dbReference>
<protein>
    <submittedName>
        <fullName evidence="4">Methyl esterase</fullName>
    </submittedName>
</protein>
<dbReference type="PANTHER" id="PTHR10992:SF1010">
    <property type="entry name" value="METHYLESTERASE 17-LIKE"/>
    <property type="match status" value="1"/>
</dbReference>
<organism evidence="4 5">
    <name type="scientific">Trema orientale</name>
    <name type="common">Charcoal tree</name>
    <name type="synonym">Celtis orientalis</name>
    <dbReference type="NCBI Taxonomy" id="63057"/>
    <lineage>
        <taxon>Eukaryota</taxon>
        <taxon>Viridiplantae</taxon>
        <taxon>Streptophyta</taxon>
        <taxon>Embryophyta</taxon>
        <taxon>Tracheophyta</taxon>
        <taxon>Spermatophyta</taxon>
        <taxon>Magnoliopsida</taxon>
        <taxon>eudicotyledons</taxon>
        <taxon>Gunneridae</taxon>
        <taxon>Pentapetalae</taxon>
        <taxon>rosids</taxon>
        <taxon>fabids</taxon>
        <taxon>Rosales</taxon>
        <taxon>Cannabaceae</taxon>
        <taxon>Trema</taxon>
    </lineage>
</organism>
<evidence type="ECO:0000313" key="5">
    <source>
        <dbReference type="Proteomes" id="UP000237000"/>
    </source>
</evidence>
<keyword evidence="1" id="KW-0378">Hydrolase</keyword>
<dbReference type="STRING" id="63057.A0A2P5BPI8"/>
<gene>
    <name evidence="4" type="primary">TorMES14</name>
    <name evidence="4" type="ORF">TorRG33x02_313380</name>
</gene>
<sequence length="278" mass="30825">MAETKSRRPCNWNIVGGGGQHDSLHFVLVHGASHGGWCWYKIRTLLQTSGHKVTCFDLKGSGIDPSDPNTIFTFQHYNEPLTTFISSLPPNQKVVLVGHSAGGLSLTDVIHKFPEKIHVAVYVAANMLKNGFSTNEDRKDGEPDTSEYGDVSEFIHGLGPDQPPTSVIVKPNFQRIIFYNTSPTKDSTLASMLLRPAPVRAFQGARFVDGPGYDTVRRVYIKTLQDHVIMQEQQDAMIRRWPPSQVFVSDTDHSPFFSNPDLLFALLLEAAGASSRET</sequence>
<dbReference type="GO" id="GO:0009696">
    <property type="term" value="P:salicylic acid metabolic process"/>
    <property type="evidence" value="ECO:0007669"/>
    <property type="project" value="TreeGrafter"/>
</dbReference>